<organism evidence="8 9">
    <name type="scientific">Schaalia canis</name>
    <dbReference type="NCBI Taxonomy" id="100469"/>
    <lineage>
        <taxon>Bacteria</taxon>
        <taxon>Bacillati</taxon>
        <taxon>Actinomycetota</taxon>
        <taxon>Actinomycetes</taxon>
        <taxon>Actinomycetales</taxon>
        <taxon>Actinomycetaceae</taxon>
        <taxon>Schaalia</taxon>
    </lineage>
</organism>
<dbReference type="OrthoDB" id="9802561at2"/>
<dbReference type="GO" id="GO:0050518">
    <property type="term" value="F:2-C-methyl-D-erythritol 4-phosphate cytidylyltransferase activity"/>
    <property type="evidence" value="ECO:0007669"/>
    <property type="project" value="UniProtKB-UniRule"/>
</dbReference>
<evidence type="ECO:0000256" key="5">
    <source>
        <dbReference type="ARBA" id="ARBA00022695"/>
    </source>
</evidence>
<evidence type="ECO:0000256" key="3">
    <source>
        <dbReference type="ARBA" id="ARBA00009789"/>
    </source>
</evidence>
<dbReference type="PROSITE" id="PS01295">
    <property type="entry name" value="ISPD"/>
    <property type="match status" value="1"/>
</dbReference>
<dbReference type="HAMAP" id="MF_00108">
    <property type="entry name" value="IspD"/>
    <property type="match status" value="1"/>
</dbReference>
<feature type="site" description="Positions MEP for the nucleophilic attack" evidence="7">
    <location>
        <position position="176"/>
    </location>
</feature>
<comment type="caution">
    <text evidence="8">The sequence shown here is derived from an EMBL/GenBank/DDBJ whole genome shotgun (WGS) entry which is preliminary data.</text>
</comment>
<dbReference type="RefSeq" id="WP_124872334.1">
    <property type="nucleotide sequence ID" value="NZ_RQZF01000014.1"/>
</dbReference>
<evidence type="ECO:0000256" key="6">
    <source>
        <dbReference type="ARBA" id="ARBA00023229"/>
    </source>
</evidence>
<evidence type="ECO:0000256" key="4">
    <source>
        <dbReference type="ARBA" id="ARBA00022679"/>
    </source>
</evidence>
<evidence type="ECO:0000313" key="9">
    <source>
        <dbReference type="Proteomes" id="UP000280444"/>
    </source>
</evidence>
<feature type="site" description="Transition state stabilizer" evidence="7">
    <location>
        <position position="15"/>
    </location>
</feature>
<reference evidence="8 9" key="1">
    <citation type="submission" date="2018-11" db="EMBL/GenBank/DDBJ databases">
        <title>Genomes From Bacteria Associated with the Canine Oral Cavity: a Test Case for Automated Genome-Based Taxonomic Assignment.</title>
        <authorList>
            <person name="Coil D.A."/>
            <person name="Jospin G."/>
            <person name="Darling A.E."/>
            <person name="Wallis C."/>
            <person name="Davis I.J."/>
            <person name="Harris S."/>
            <person name="Eisen J.A."/>
            <person name="Holcombe L.J."/>
            <person name="O'Flynn C."/>
        </authorList>
    </citation>
    <scope>NUCLEOTIDE SEQUENCE [LARGE SCALE GENOMIC DNA]</scope>
    <source>
        <strain evidence="8 9">OH770</strain>
    </source>
</reference>
<comment type="catalytic activity">
    <reaction evidence="1 7">
        <text>2-C-methyl-D-erythritol 4-phosphate + CTP + H(+) = 4-CDP-2-C-methyl-D-erythritol + diphosphate</text>
        <dbReference type="Rhea" id="RHEA:13429"/>
        <dbReference type="ChEBI" id="CHEBI:15378"/>
        <dbReference type="ChEBI" id="CHEBI:33019"/>
        <dbReference type="ChEBI" id="CHEBI:37563"/>
        <dbReference type="ChEBI" id="CHEBI:57823"/>
        <dbReference type="ChEBI" id="CHEBI:58262"/>
        <dbReference type="EC" id="2.7.7.60"/>
    </reaction>
</comment>
<evidence type="ECO:0000256" key="7">
    <source>
        <dbReference type="HAMAP-Rule" id="MF_00108"/>
    </source>
</evidence>
<comment type="pathway">
    <text evidence="2 7">Isoprenoid biosynthesis; isopentenyl diphosphate biosynthesis via DXP pathway; isopentenyl diphosphate from 1-deoxy-D-xylulose 5-phosphate: step 2/6.</text>
</comment>
<keyword evidence="6 7" id="KW-0414">Isoprene biosynthesis</keyword>
<dbReference type="Pfam" id="PF01128">
    <property type="entry name" value="IspD"/>
    <property type="match status" value="1"/>
</dbReference>
<dbReference type="CDD" id="cd02516">
    <property type="entry name" value="CDP-ME_synthetase"/>
    <property type="match status" value="1"/>
</dbReference>
<name>A0A3P1SDX1_9ACTO</name>
<dbReference type="InterPro" id="IPR034683">
    <property type="entry name" value="IspD/TarI"/>
</dbReference>
<dbReference type="UniPathway" id="UPA00056">
    <property type="reaction ID" value="UER00093"/>
</dbReference>
<dbReference type="EMBL" id="RQZF01000014">
    <property type="protein sequence ID" value="RRC94512.1"/>
    <property type="molecule type" value="Genomic_DNA"/>
</dbReference>
<dbReference type="PANTHER" id="PTHR32125">
    <property type="entry name" value="2-C-METHYL-D-ERYTHRITOL 4-PHOSPHATE CYTIDYLYLTRANSFERASE, CHLOROPLASTIC"/>
    <property type="match status" value="1"/>
</dbReference>
<proteinExistence type="inferred from homology"/>
<dbReference type="Gene3D" id="3.90.550.10">
    <property type="entry name" value="Spore Coat Polysaccharide Biosynthesis Protein SpsA, Chain A"/>
    <property type="match status" value="1"/>
</dbReference>
<feature type="site" description="Positions MEP for the nucleophilic attack" evidence="7">
    <location>
        <position position="236"/>
    </location>
</feature>
<evidence type="ECO:0000313" key="8">
    <source>
        <dbReference type="EMBL" id="RRC94512.1"/>
    </source>
</evidence>
<evidence type="ECO:0000256" key="1">
    <source>
        <dbReference type="ARBA" id="ARBA00001282"/>
    </source>
</evidence>
<dbReference type="InterPro" id="IPR029044">
    <property type="entry name" value="Nucleotide-diphossugar_trans"/>
</dbReference>
<keyword evidence="9" id="KW-1185">Reference proteome</keyword>
<gene>
    <name evidence="7" type="primary">ispD</name>
    <name evidence="8" type="ORF">EII11_09840</name>
</gene>
<feature type="site" description="Transition state stabilizer" evidence="7">
    <location>
        <position position="22"/>
    </location>
</feature>
<keyword evidence="5 7" id="KW-0548">Nucleotidyltransferase</keyword>
<accession>A0A3P1SDX1</accession>
<comment type="function">
    <text evidence="7">Catalyzes the formation of 4-diphosphocytidyl-2-C-methyl-D-erythritol from CTP and 2-C-methyl-D-erythritol 4-phosphate (MEP).</text>
</comment>
<dbReference type="AlphaFoldDB" id="A0A3P1SDX1"/>
<keyword evidence="4 7" id="KW-0808">Transferase</keyword>
<sequence>MPTFAVLTAAGSGTRLGAALPKALVPVGDVPMLVRAAQGLADAGVAGIVVTAPAERIDDFSNLVTPLPGHPDLPVEVVAGGASRQASVAAGMATLPALAQRCGATLGDSSVVLVHDAARCLTPPVMIERVIAAVKDGCEAVIPALAVTDTVKQVASAHSDSPAGTEPRYVVATPDRSTLVSVQTPQGFRWSTLQAAHEAGRERGAQEGTAATDDAGLVEAMGGRVHVVEGDGMALKITTTKDLLFVEAMMKVLERRHNNS</sequence>
<dbReference type="Proteomes" id="UP000280444">
    <property type="component" value="Unassembled WGS sequence"/>
</dbReference>
<dbReference type="EC" id="2.7.7.60" evidence="7"/>
<dbReference type="InterPro" id="IPR018294">
    <property type="entry name" value="ISPD_synthase_CS"/>
</dbReference>
<comment type="similarity">
    <text evidence="3 7">Belongs to the IspD/TarI cytidylyltransferase family. IspD subfamily.</text>
</comment>
<dbReference type="NCBIfam" id="TIGR00453">
    <property type="entry name" value="ispD"/>
    <property type="match status" value="1"/>
</dbReference>
<evidence type="ECO:0000256" key="2">
    <source>
        <dbReference type="ARBA" id="ARBA00004787"/>
    </source>
</evidence>
<protein>
    <recommendedName>
        <fullName evidence="7">2-C-methyl-D-erythritol 4-phosphate cytidylyltransferase</fullName>
        <ecNumber evidence="7">2.7.7.60</ecNumber>
    </recommendedName>
    <alternativeName>
        <fullName evidence="7">4-diphosphocytidyl-2C-methyl-D-erythritol synthase</fullName>
    </alternativeName>
    <alternativeName>
        <fullName evidence="7">MEP cytidylyltransferase</fullName>
        <shortName evidence="7">MCT</shortName>
    </alternativeName>
</protein>
<dbReference type="GO" id="GO:0019288">
    <property type="term" value="P:isopentenyl diphosphate biosynthetic process, methylerythritol 4-phosphate pathway"/>
    <property type="evidence" value="ECO:0007669"/>
    <property type="project" value="UniProtKB-UniRule"/>
</dbReference>
<dbReference type="InterPro" id="IPR001228">
    <property type="entry name" value="IspD"/>
</dbReference>
<dbReference type="InterPro" id="IPR050088">
    <property type="entry name" value="IspD/TarI_cytidylyltransf_bact"/>
</dbReference>
<dbReference type="PANTHER" id="PTHR32125:SF4">
    <property type="entry name" value="2-C-METHYL-D-ERYTHRITOL 4-PHOSPHATE CYTIDYLYLTRANSFERASE, CHLOROPLASTIC"/>
    <property type="match status" value="1"/>
</dbReference>
<dbReference type="SUPFAM" id="SSF53448">
    <property type="entry name" value="Nucleotide-diphospho-sugar transferases"/>
    <property type="match status" value="1"/>
</dbReference>